<name>A0A3B6TDW1_WHEAT</name>
<dbReference type="Gramene" id="TraesWEE_scaffold_050874_01G000400.1">
    <property type="protein sequence ID" value="TraesWEE_scaffold_050874_01G000400.1"/>
    <property type="gene ID" value="TraesWEE_scaffold_050874_01G000400"/>
</dbReference>
<evidence type="ECO:0000256" key="1">
    <source>
        <dbReference type="ARBA" id="ARBA00004162"/>
    </source>
</evidence>
<keyword evidence="5" id="KW-0808">Transferase</keyword>
<evidence type="ECO:0000256" key="7">
    <source>
        <dbReference type="ARBA" id="ARBA00023315"/>
    </source>
</evidence>
<dbReference type="SUPFAM" id="SSF52777">
    <property type="entry name" value="CoA-dependent acyltransferases"/>
    <property type="match status" value="1"/>
</dbReference>
<reference evidence="13" key="2">
    <citation type="submission" date="2018-10" db="UniProtKB">
        <authorList>
            <consortium name="EnsemblPlants"/>
        </authorList>
    </citation>
    <scope>IDENTIFICATION</scope>
</reference>
<dbReference type="PANTHER" id="PTHR31650">
    <property type="entry name" value="O-ACYLTRANSFERASE (WSD1-LIKE) FAMILY PROTEIN"/>
    <property type="match status" value="1"/>
</dbReference>
<sequence>MHREATMEPVSGSPWVSVPRNRLLPIRMSTEHAGTEWTPENPAEEPVSPTARAMEDIGIYIVVTIGLDTPINLSIFRAGIESLLARCPRLGCIQVADGSSNGGARWARTAVNAEDHMIVPRLDGAAVAAYPDKAVEDYVASLPTLPMDRSRALLEFHLLDFPTSEATSTVAVRVHHAYGDGMSLMALLMMSTRSGAADTKCQPATPTPTPPPRRPTRAGAIYASQRRPPLSAGALPLVAWVWSYLVVAWNTAADLAYFAATILFLSDPRTLFKRADDDEFHAKRFVHRSLSLDDVKFLKSSMNCTVNDVLVAVTSAALSRYYFRKSGDTNTSKICLRSLLPVNTRPATSLQTYVNVIESDKRNEVTWGNKLGYIILPFYLAMHEDPLAYIRKAKKVLDRKKRSLEVILTYKIGLIFTKKFGVKVGTSIFRCLFARTTIVFSNMVGPAEQVELCGHPVAFLAPSVYGIPEALIIHYQSYRSTIKIILSVDEDKFSDCHQLLDDFDQTLTVMKDAASILSTSTKND</sequence>
<protein>
    <submittedName>
        <fullName evidence="13">Uncharacterized protein</fullName>
    </submittedName>
</protein>
<dbReference type="InterPro" id="IPR009721">
    <property type="entry name" value="O-acyltransferase_WSD1_C"/>
</dbReference>
<dbReference type="Gene3D" id="3.30.559.10">
    <property type="entry name" value="Chloramphenicol acetyltransferase-like domain"/>
    <property type="match status" value="1"/>
</dbReference>
<dbReference type="Gramene" id="TraesSYM7D03G04360800.1">
    <property type="protein sequence ID" value="TraesSYM7D03G04360800.1"/>
    <property type="gene ID" value="TraesSYM7D03G04360800"/>
</dbReference>
<dbReference type="Gramene" id="TraesNOR7D03G04356500.1">
    <property type="protein sequence ID" value="TraesNOR7D03G04356500.1"/>
    <property type="gene ID" value="TraesNOR7D03G04356500"/>
</dbReference>
<dbReference type="GO" id="GO:0019432">
    <property type="term" value="P:triglyceride biosynthetic process"/>
    <property type="evidence" value="ECO:0000318"/>
    <property type="project" value="GO_Central"/>
</dbReference>
<feature type="domain" description="O-acyltransferase WSD1 C-terminal" evidence="12">
    <location>
        <begin position="367"/>
        <end position="511"/>
    </location>
</feature>
<feature type="domain" description="O-acyltransferase WSD1-like N-terminal" evidence="11">
    <location>
        <begin position="134"/>
        <end position="309"/>
    </location>
</feature>
<dbReference type="OMA" id="IMRRTFC"/>
<dbReference type="InterPro" id="IPR045034">
    <property type="entry name" value="O-acyltransferase_WSD1-like"/>
</dbReference>
<keyword evidence="14" id="KW-1185">Reference proteome</keyword>
<dbReference type="AlphaFoldDB" id="A0A3B6TDW1"/>
<dbReference type="Gramene" id="TraesCS7D02G111200.1">
    <property type="protein sequence ID" value="TraesCS7D02G111200.1"/>
    <property type="gene ID" value="TraesCS7D02G111200"/>
</dbReference>
<evidence type="ECO:0000313" key="14">
    <source>
        <dbReference type="Proteomes" id="UP000019116"/>
    </source>
</evidence>
<proteinExistence type="inferred from homology"/>
<dbReference type="Gramene" id="TraesLAC7D03G04254900.1">
    <property type="protein sequence ID" value="TraesLAC7D03G04254900.1"/>
    <property type="gene ID" value="TraesLAC7D03G04254900"/>
</dbReference>
<dbReference type="GO" id="GO:0005789">
    <property type="term" value="C:endoplasmic reticulum membrane"/>
    <property type="evidence" value="ECO:0007669"/>
    <property type="project" value="UniProtKB-SubCell"/>
</dbReference>
<accession>A0A3B6TDW1</accession>
<evidence type="ECO:0000256" key="4">
    <source>
        <dbReference type="ARBA" id="ARBA00005189"/>
    </source>
</evidence>
<dbReference type="Gramene" id="TraesLDM7D03G04314160.1">
    <property type="protein sequence ID" value="TraesLDM7D03G04314160.1"/>
    <property type="gene ID" value="TraesLDM7D03G04314160"/>
</dbReference>
<dbReference type="Gramene" id="TraesPARA_EIv1.0_2529600.1">
    <property type="protein sequence ID" value="TraesPARA_EIv1.0_2529600.1.CDS"/>
    <property type="gene ID" value="TraesPARA_EIv1.0_2529600"/>
</dbReference>
<dbReference type="Gramene" id="TraesCAD_scaffold_060260_01G000100.1">
    <property type="protein sequence ID" value="TraesCAD_scaffold_060260_01G000100.1"/>
    <property type="gene ID" value="TraesCAD_scaffold_060260_01G000100"/>
</dbReference>
<dbReference type="PaxDb" id="4565-Traes_7DS_D154B15DF.1"/>
<evidence type="ECO:0000259" key="12">
    <source>
        <dbReference type="Pfam" id="PF06974"/>
    </source>
</evidence>
<keyword evidence="6" id="KW-0256">Endoplasmic reticulum</keyword>
<evidence type="ECO:0000256" key="8">
    <source>
        <dbReference type="ARBA" id="ARBA00024360"/>
    </source>
</evidence>
<evidence type="ECO:0000256" key="6">
    <source>
        <dbReference type="ARBA" id="ARBA00022824"/>
    </source>
</evidence>
<evidence type="ECO:0000259" key="11">
    <source>
        <dbReference type="Pfam" id="PF03007"/>
    </source>
</evidence>
<organism evidence="13">
    <name type="scientific">Triticum aestivum</name>
    <name type="common">Wheat</name>
    <dbReference type="NCBI Taxonomy" id="4565"/>
    <lineage>
        <taxon>Eukaryota</taxon>
        <taxon>Viridiplantae</taxon>
        <taxon>Streptophyta</taxon>
        <taxon>Embryophyta</taxon>
        <taxon>Tracheophyta</taxon>
        <taxon>Spermatophyta</taxon>
        <taxon>Magnoliopsida</taxon>
        <taxon>Liliopsida</taxon>
        <taxon>Poales</taxon>
        <taxon>Poaceae</taxon>
        <taxon>BOP clade</taxon>
        <taxon>Pooideae</taxon>
        <taxon>Triticodae</taxon>
        <taxon>Triticeae</taxon>
        <taxon>Triticinae</taxon>
        <taxon>Triticum</taxon>
    </lineage>
</organism>
<keyword evidence="7" id="KW-0012">Acyltransferase</keyword>
<reference evidence="13" key="1">
    <citation type="submission" date="2018-08" db="EMBL/GenBank/DDBJ databases">
        <authorList>
            <person name="Rossello M."/>
        </authorList>
    </citation>
    <scope>NUCLEOTIDE SEQUENCE [LARGE SCALE GENOMIC DNA]</scope>
    <source>
        <strain evidence="13">cv. Chinese Spring</strain>
    </source>
</reference>
<dbReference type="InterPro" id="IPR023213">
    <property type="entry name" value="CAT-like_dom_sf"/>
</dbReference>
<dbReference type="Pfam" id="PF03007">
    <property type="entry name" value="WS_DGAT_cat"/>
    <property type="match status" value="1"/>
</dbReference>
<dbReference type="Gramene" id="TraesROB_scaffold_068912_01G000100.1">
    <property type="protein sequence ID" value="TraesROB_scaffold_068912_01G000100.1"/>
    <property type="gene ID" value="TraesROB_scaffold_068912_01G000100"/>
</dbReference>
<comment type="subcellular location">
    <subcellularLocation>
        <location evidence="1">Cell membrane</location>
        <topology evidence="1">Single-pass membrane protein</topology>
    </subcellularLocation>
    <subcellularLocation>
        <location evidence="2">Endoplasmic reticulum membrane</location>
    </subcellularLocation>
</comment>
<evidence type="ECO:0000256" key="5">
    <source>
        <dbReference type="ARBA" id="ARBA00022679"/>
    </source>
</evidence>
<dbReference type="Proteomes" id="UP000019116">
    <property type="component" value="Chromosome 7D"/>
</dbReference>
<dbReference type="Gramene" id="TraesCLE_scaffold_052135_01G000100.1">
    <property type="protein sequence ID" value="TraesCLE_scaffold_052135_01G000100.1"/>
    <property type="gene ID" value="TraesCLE_scaffold_052135_01G000100"/>
</dbReference>
<comment type="similarity">
    <text evidence="8">In the N-terminal section; belongs to the long-chain O-acyltransferase family.</text>
</comment>
<dbReference type="GO" id="GO:0008374">
    <property type="term" value="F:O-acyltransferase activity"/>
    <property type="evidence" value="ECO:0000318"/>
    <property type="project" value="GO_Central"/>
</dbReference>
<dbReference type="UniPathway" id="UPA00282"/>
<comment type="pathway">
    <text evidence="3">Glycerolipid metabolism; triacylglycerol biosynthesis.</text>
</comment>
<comment type="catalytic activity">
    <reaction evidence="9">
        <text>a long chain fatty alcohol + a fatty acyl-CoA = a long-chain alcohol wax ester + CoA</text>
        <dbReference type="Rhea" id="RHEA:38443"/>
        <dbReference type="ChEBI" id="CHEBI:17135"/>
        <dbReference type="ChEBI" id="CHEBI:57287"/>
        <dbReference type="ChEBI" id="CHEBI:77636"/>
        <dbReference type="ChEBI" id="CHEBI:235323"/>
        <dbReference type="EC" id="2.3.1.75"/>
    </reaction>
</comment>
<dbReference type="Gramene" id="TraesCS7D03G0249600.1">
    <property type="protein sequence ID" value="TraesCS7D03G0249600.1.CDS"/>
    <property type="gene ID" value="TraesCS7D03G0249600"/>
</dbReference>
<evidence type="ECO:0000256" key="3">
    <source>
        <dbReference type="ARBA" id="ARBA00004771"/>
    </source>
</evidence>
<dbReference type="EnsemblPlants" id="TraesCS7D02G111200.1">
    <property type="protein sequence ID" value="TraesCS7D02G111200.1"/>
    <property type="gene ID" value="TraesCS7D02G111200"/>
</dbReference>
<comment type="pathway">
    <text evidence="4">Lipid metabolism.</text>
</comment>
<evidence type="ECO:0000256" key="9">
    <source>
        <dbReference type="ARBA" id="ARBA00047604"/>
    </source>
</evidence>
<evidence type="ECO:0000313" key="13">
    <source>
        <dbReference type="EnsemblPlants" id="TraesCS7D02G111200.1"/>
    </source>
</evidence>
<dbReference type="Gene3D" id="3.30.559.30">
    <property type="entry name" value="Nonribosomal peptide synthetase, condensation domain"/>
    <property type="match status" value="1"/>
</dbReference>
<dbReference type="GO" id="GO:0005886">
    <property type="term" value="C:plasma membrane"/>
    <property type="evidence" value="ECO:0000318"/>
    <property type="project" value="GO_Central"/>
</dbReference>
<dbReference type="Gramene" id="TraesJAG7D03G04291160.1">
    <property type="protein sequence ID" value="TraesJAG7D03G04291160.1"/>
    <property type="gene ID" value="TraesJAG7D03G04291160"/>
</dbReference>
<dbReference type="GO" id="GO:0047196">
    <property type="term" value="F:long-chain-alcohol O-fatty-acyltransferase activity"/>
    <property type="evidence" value="ECO:0007669"/>
    <property type="project" value="UniProtKB-EC"/>
</dbReference>
<dbReference type="GO" id="GO:0004144">
    <property type="term" value="F:diacylglycerol O-acyltransferase activity"/>
    <property type="evidence" value="ECO:0007669"/>
    <property type="project" value="UniProtKB-EC"/>
</dbReference>
<comment type="catalytic activity">
    <reaction evidence="10">
        <text>an acyl-CoA + a 1,2-diacyl-sn-glycerol = a triacyl-sn-glycerol + CoA</text>
        <dbReference type="Rhea" id="RHEA:10868"/>
        <dbReference type="ChEBI" id="CHEBI:17815"/>
        <dbReference type="ChEBI" id="CHEBI:57287"/>
        <dbReference type="ChEBI" id="CHEBI:58342"/>
        <dbReference type="ChEBI" id="CHEBI:64615"/>
        <dbReference type="EC" id="2.3.1.20"/>
    </reaction>
</comment>
<dbReference type="SMR" id="A0A3B6TDW1"/>
<dbReference type="PANTHER" id="PTHR31650:SF61">
    <property type="entry name" value="DIACYLGLYCEROL O-ACYLTRANSFERASE"/>
    <property type="match status" value="1"/>
</dbReference>
<dbReference type="InterPro" id="IPR004255">
    <property type="entry name" value="O-acyltransferase_WSD1_N"/>
</dbReference>
<evidence type="ECO:0000256" key="10">
    <source>
        <dbReference type="ARBA" id="ARBA00048109"/>
    </source>
</evidence>
<dbReference type="Pfam" id="PF06974">
    <property type="entry name" value="WS_DGAT_C"/>
    <property type="match status" value="1"/>
</dbReference>
<dbReference type="Gramene" id="TraesJUL7D03G04351560.1">
    <property type="protein sequence ID" value="TraesJUL7D03G04351560.1"/>
    <property type="gene ID" value="TraesJUL7D03G04351560"/>
</dbReference>
<evidence type="ECO:0000256" key="2">
    <source>
        <dbReference type="ARBA" id="ARBA00004586"/>
    </source>
</evidence>
<dbReference type="Gramene" id="TraesKAR7D01G0051520.1">
    <property type="protein sequence ID" value="cds.TraesKAR7D01G0051520.1"/>
    <property type="gene ID" value="TraesKAR7D01G0051520"/>
</dbReference>
<dbReference type="STRING" id="4565.A0A3B6TDW1"/>
<dbReference type="Gramene" id="TraesARI7D03G04382970.1">
    <property type="protein sequence ID" value="TraesARI7D03G04382970.1"/>
    <property type="gene ID" value="TraesARI7D03G04382970"/>
</dbReference>
<dbReference type="Gramene" id="TraesMAC7D03G04300330.1">
    <property type="protein sequence ID" value="TraesMAC7D03G04300330.1"/>
    <property type="gene ID" value="TraesMAC7D03G04300330"/>
</dbReference>
<dbReference type="OrthoDB" id="619536at2759"/>